<dbReference type="Gene3D" id="1.20.58.410">
    <property type="entry name" value="Release factor"/>
    <property type="match status" value="1"/>
</dbReference>
<keyword evidence="3 4" id="KW-0648">Protein biosynthesis</keyword>
<reference evidence="7 8" key="2">
    <citation type="submission" date="2019-05" db="EMBL/GenBank/DDBJ databases">
        <title>Genome evolution of the obligate endosymbiont Buchnera aphidicola.</title>
        <authorList>
            <person name="Moran N.A."/>
        </authorList>
    </citation>
    <scope>NUCLEOTIDE SEQUENCE [LARGE SCALE GENOMIC DNA]</scope>
    <source>
        <strain evidence="7 8">Hta</strain>
    </source>
</reference>
<name>A0A4D6XV46_9GAMM</name>
<gene>
    <name evidence="4 7" type="primary">prfB</name>
    <name evidence="7" type="ORF">D9V69_02175</name>
</gene>
<evidence type="ECO:0000313" key="8">
    <source>
        <dbReference type="Proteomes" id="UP000298773"/>
    </source>
</evidence>
<dbReference type="Gene3D" id="3.30.160.20">
    <property type="match status" value="1"/>
</dbReference>
<dbReference type="InterPro" id="IPR000352">
    <property type="entry name" value="Pep_chain_release_fac_I"/>
</dbReference>
<reference evidence="7 8" key="1">
    <citation type="submission" date="2018-12" db="EMBL/GenBank/DDBJ databases">
        <authorList>
            <person name="Chong R.A."/>
        </authorList>
    </citation>
    <scope>NUCLEOTIDE SEQUENCE [LARGE SCALE GENOMIC DNA]</scope>
    <source>
        <strain evidence="7 8">Hta</strain>
    </source>
</reference>
<dbReference type="GO" id="GO:0016149">
    <property type="term" value="F:translation release factor activity, codon specific"/>
    <property type="evidence" value="ECO:0007669"/>
    <property type="project" value="UniProtKB-UniRule"/>
</dbReference>
<evidence type="ECO:0000259" key="6">
    <source>
        <dbReference type="SMART" id="SM00937"/>
    </source>
</evidence>
<proteinExistence type="inferred from homology"/>
<feature type="modified residue" description="N5-methylglutamine" evidence="4">
    <location>
        <position position="229"/>
    </location>
</feature>
<dbReference type="InterPro" id="IPR045853">
    <property type="entry name" value="Pep_chain_release_fac_I_sf"/>
</dbReference>
<dbReference type="EMBL" id="CP034873">
    <property type="protein sequence ID" value="QCI21722.1"/>
    <property type="molecule type" value="Genomic_DNA"/>
</dbReference>
<evidence type="ECO:0000313" key="7">
    <source>
        <dbReference type="EMBL" id="QCI21722.1"/>
    </source>
</evidence>
<evidence type="ECO:0000256" key="4">
    <source>
        <dbReference type="HAMAP-Rule" id="MF_00094"/>
    </source>
</evidence>
<keyword evidence="2 4" id="KW-0488">Methylation</keyword>
<keyword evidence="4" id="KW-0963">Cytoplasm</keyword>
<dbReference type="OrthoDB" id="9806673at2"/>
<protein>
    <recommendedName>
        <fullName evidence="4 5">Peptide chain release factor 2</fullName>
        <shortName evidence="4">RF-2</shortName>
    </recommendedName>
</protein>
<evidence type="ECO:0000256" key="3">
    <source>
        <dbReference type="ARBA" id="ARBA00022917"/>
    </source>
</evidence>
<dbReference type="Gene3D" id="3.30.70.1660">
    <property type="match status" value="1"/>
</dbReference>
<comment type="PTM">
    <text evidence="4">Methylated by PrmC. Methylation increases the termination efficiency of RF2.</text>
</comment>
<comment type="function">
    <text evidence="4">Peptide chain release factor 2 directs the termination of translation in response to the peptide chain termination codons UGA and UAA.</text>
</comment>
<dbReference type="AlphaFoldDB" id="A0A4D6XV46"/>
<accession>A0A4D6XV46</accession>
<dbReference type="PANTHER" id="PTHR43116">
    <property type="entry name" value="PEPTIDE CHAIN RELEASE FACTOR 2"/>
    <property type="match status" value="1"/>
</dbReference>
<dbReference type="NCBIfam" id="TIGR00020">
    <property type="entry name" value="prfB"/>
    <property type="match status" value="1"/>
</dbReference>
<dbReference type="SMART" id="SM00937">
    <property type="entry name" value="PCRF"/>
    <property type="match status" value="1"/>
</dbReference>
<dbReference type="Pfam" id="PF03462">
    <property type="entry name" value="PCRF"/>
    <property type="match status" value="1"/>
</dbReference>
<dbReference type="SUPFAM" id="SSF75620">
    <property type="entry name" value="Release factor"/>
    <property type="match status" value="1"/>
</dbReference>
<comment type="subcellular location">
    <subcellularLocation>
        <location evidence="4">Cytoplasm</location>
    </subcellularLocation>
</comment>
<evidence type="ECO:0000256" key="1">
    <source>
        <dbReference type="ARBA" id="ARBA00010835"/>
    </source>
</evidence>
<dbReference type="InterPro" id="IPR005139">
    <property type="entry name" value="PCRF"/>
</dbReference>
<dbReference type="PANTHER" id="PTHR43116:SF3">
    <property type="entry name" value="CLASS I PEPTIDE CHAIN RELEASE FACTOR"/>
    <property type="match status" value="1"/>
</dbReference>
<organism evidence="7 8">
    <name type="scientific">Buchnera aphidicola</name>
    <name type="common">Hyadaphis tataricae</name>
    <dbReference type="NCBI Taxonomy" id="1241859"/>
    <lineage>
        <taxon>Bacteria</taxon>
        <taxon>Pseudomonadati</taxon>
        <taxon>Pseudomonadota</taxon>
        <taxon>Gammaproteobacteria</taxon>
        <taxon>Enterobacterales</taxon>
        <taxon>Erwiniaceae</taxon>
        <taxon>Buchnera</taxon>
    </lineage>
</organism>
<dbReference type="Pfam" id="PF00472">
    <property type="entry name" value="RF-1"/>
    <property type="match status" value="1"/>
</dbReference>
<dbReference type="InterPro" id="IPR004374">
    <property type="entry name" value="PrfB"/>
</dbReference>
<sequence>MFDYNQKKLRILEIDLELSSPTIWKDNTSIKKLSLEKYSLNKTIQKIKKIEKNIKEIIIFLELAIETHDKKVLQETTLEFENIEKEIKTLELYRMFSKKNDHCNCYIDIQSGSGGTDAQDWSKMLLRMYLKWADKKRFQTKIIHEYSGEIVGIKSATIKVYGEYAFGWLRTETGIHRLIRKSPFDSGKRRHTSFSSIFIYPDIEDEIKLKIRPSDLRIDVYKASGAGGQHVNRTESAVRITHLPTNVSTQCQSNRSQHKNKEQAIKQIKSKLYEIQKREKNIKKKKIEANKSDITWGHQIRSYVLDSSKIKDLRTGFEKNNVQSVLDGDLDEFIEKSLIIGL</sequence>
<feature type="domain" description="Peptide chain release factor" evidence="6">
    <location>
        <begin position="62"/>
        <end position="172"/>
    </location>
</feature>
<evidence type="ECO:0000256" key="5">
    <source>
        <dbReference type="NCBIfam" id="TIGR00020"/>
    </source>
</evidence>
<dbReference type="HAMAP" id="MF_00094">
    <property type="entry name" value="Rel_fac_2"/>
    <property type="match status" value="1"/>
</dbReference>
<dbReference type="FunFam" id="3.30.160.20:FF:000010">
    <property type="entry name" value="Peptide chain release factor 2"/>
    <property type="match status" value="1"/>
</dbReference>
<comment type="similarity">
    <text evidence="1 4">Belongs to the prokaryotic/mitochondrial release factor family.</text>
</comment>
<evidence type="ECO:0000256" key="2">
    <source>
        <dbReference type="ARBA" id="ARBA00022481"/>
    </source>
</evidence>
<dbReference type="GO" id="GO:0005737">
    <property type="term" value="C:cytoplasm"/>
    <property type="evidence" value="ECO:0007669"/>
    <property type="project" value="UniProtKB-SubCell"/>
</dbReference>
<dbReference type="Proteomes" id="UP000298773">
    <property type="component" value="Chromosome"/>
</dbReference>